<dbReference type="GO" id="GO:0005886">
    <property type="term" value="C:plasma membrane"/>
    <property type="evidence" value="ECO:0007669"/>
    <property type="project" value="TreeGrafter"/>
</dbReference>
<dbReference type="Pfam" id="PF01553">
    <property type="entry name" value="Acyltransferase"/>
    <property type="match status" value="1"/>
</dbReference>
<dbReference type="Proteomes" id="UP000269438">
    <property type="component" value="Unassembled WGS sequence"/>
</dbReference>
<name>A0A3L7AN10_9MICO</name>
<dbReference type="AlphaFoldDB" id="A0A3L7AN10"/>
<evidence type="ECO:0000256" key="1">
    <source>
        <dbReference type="ARBA" id="ARBA00022679"/>
    </source>
</evidence>
<dbReference type="RefSeq" id="WP_121689049.1">
    <property type="nucleotide sequence ID" value="NZ_RCUY01000010.1"/>
</dbReference>
<reference evidence="5 6" key="1">
    <citation type="submission" date="2018-10" db="EMBL/GenBank/DDBJ databases">
        <authorList>
            <person name="Li J."/>
        </authorList>
    </citation>
    <scope>NUCLEOTIDE SEQUENCE [LARGE SCALE GENOMIC DNA]</scope>
    <source>
        <strain evidence="5 6">JCM 11654</strain>
    </source>
</reference>
<gene>
    <name evidence="5" type="ORF">D9V34_12060</name>
</gene>
<feature type="region of interest" description="Disordered" evidence="3">
    <location>
        <begin position="1"/>
        <end position="22"/>
    </location>
</feature>
<keyword evidence="6" id="KW-1185">Reference proteome</keyword>
<sequence length="264" mass="29502">MTSVTRVNRDPEGRKLEKSPEKSRPSFLWPLAAIVKPLTVPLFRLDIRDAYKLPRSGPFILAPNHYSEIDPIVVALAVWKIGRAPRFMAKAGLFKNPVLGWILRSAGQIPVERMGSTRGNDPISAAGRLVETGQGVIIYPEGTLTREPNLWPMRGKTGVARMALTHNLPVYPMAHWGTQQVMPRYGKKISLFPRKNIKIVIGDPVNLDEFLGKQQDSAVLHGATDKVMDAVTELLETLRDEQAPAERWDPSKHNQTETGRFDEA</sequence>
<evidence type="ECO:0000256" key="2">
    <source>
        <dbReference type="ARBA" id="ARBA00023315"/>
    </source>
</evidence>
<evidence type="ECO:0000256" key="3">
    <source>
        <dbReference type="SAM" id="MobiDB-lite"/>
    </source>
</evidence>
<comment type="caution">
    <text evidence="5">The sequence shown here is derived from an EMBL/GenBank/DDBJ whole genome shotgun (WGS) entry which is preliminary data.</text>
</comment>
<dbReference type="OrthoDB" id="9806008at2"/>
<dbReference type="SUPFAM" id="SSF69593">
    <property type="entry name" value="Glycerol-3-phosphate (1)-acyltransferase"/>
    <property type="match status" value="1"/>
</dbReference>
<dbReference type="GO" id="GO:0006654">
    <property type="term" value="P:phosphatidic acid biosynthetic process"/>
    <property type="evidence" value="ECO:0007669"/>
    <property type="project" value="TreeGrafter"/>
</dbReference>
<feature type="domain" description="Phospholipid/glycerol acyltransferase" evidence="4">
    <location>
        <begin position="59"/>
        <end position="178"/>
    </location>
</feature>
<accession>A0A3L7AN10</accession>
<dbReference type="InterPro" id="IPR002123">
    <property type="entry name" value="Plipid/glycerol_acylTrfase"/>
</dbReference>
<dbReference type="SMART" id="SM00563">
    <property type="entry name" value="PlsC"/>
    <property type="match status" value="1"/>
</dbReference>
<evidence type="ECO:0000313" key="6">
    <source>
        <dbReference type="Proteomes" id="UP000269438"/>
    </source>
</evidence>
<dbReference type="PANTHER" id="PTHR10434:SF55">
    <property type="entry name" value="POSSIBLE ACYLTRANSFERASE"/>
    <property type="match status" value="1"/>
</dbReference>
<organism evidence="5 6">
    <name type="scientific">Mycetocola lacteus</name>
    <dbReference type="NCBI Taxonomy" id="76637"/>
    <lineage>
        <taxon>Bacteria</taxon>
        <taxon>Bacillati</taxon>
        <taxon>Actinomycetota</taxon>
        <taxon>Actinomycetes</taxon>
        <taxon>Micrococcales</taxon>
        <taxon>Microbacteriaceae</taxon>
        <taxon>Mycetocola</taxon>
    </lineage>
</organism>
<dbReference type="CDD" id="cd07989">
    <property type="entry name" value="LPLAT_AGPAT-like"/>
    <property type="match status" value="1"/>
</dbReference>
<feature type="region of interest" description="Disordered" evidence="3">
    <location>
        <begin position="240"/>
        <end position="264"/>
    </location>
</feature>
<proteinExistence type="predicted"/>
<protein>
    <submittedName>
        <fullName evidence="5">1-acyl-sn-glycerol-3-phosphate acyltransferase</fullName>
    </submittedName>
</protein>
<keyword evidence="1 5" id="KW-0808">Transferase</keyword>
<evidence type="ECO:0000313" key="5">
    <source>
        <dbReference type="EMBL" id="RLP81355.1"/>
    </source>
</evidence>
<dbReference type="EMBL" id="RCUY01000010">
    <property type="protein sequence ID" value="RLP81355.1"/>
    <property type="molecule type" value="Genomic_DNA"/>
</dbReference>
<dbReference type="GO" id="GO:0003841">
    <property type="term" value="F:1-acylglycerol-3-phosphate O-acyltransferase activity"/>
    <property type="evidence" value="ECO:0007669"/>
    <property type="project" value="TreeGrafter"/>
</dbReference>
<dbReference type="PANTHER" id="PTHR10434">
    <property type="entry name" value="1-ACYL-SN-GLYCEROL-3-PHOSPHATE ACYLTRANSFERASE"/>
    <property type="match status" value="1"/>
</dbReference>
<evidence type="ECO:0000259" key="4">
    <source>
        <dbReference type="SMART" id="SM00563"/>
    </source>
</evidence>
<feature type="compositionally biased region" description="Basic and acidic residues" evidence="3">
    <location>
        <begin position="7"/>
        <end position="22"/>
    </location>
</feature>
<keyword evidence="2 5" id="KW-0012">Acyltransferase</keyword>